<dbReference type="EMBL" id="CAJNNW010032172">
    <property type="protein sequence ID" value="CAE8711523.1"/>
    <property type="molecule type" value="Genomic_DNA"/>
</dbReference>
<reference evidence="3" key="1">
    <citation type="submission" date="2021-02" db="EMBL/GenBank/DDBJ databases">
        <authorList>
            <person name="Dougan E. K."/>
            <person name="Rhodes N."/>
            <person name="Thang M."/>
            <person name="Chan C."/>
        </authorList>
    </citation>
    <scope>NUCLEOTIDE SEQUENCE</scope>
</reference>
<dbReference type="InterPro" id="IPR027417">
    <property type="entry name" value="P-loop_NTPase"/>
</dbReference>
<evidence type="ECO:0000313" key="3">
    <source>
        <dbReference type="EMBL" id="CAE8711523.1"/>
    </source>
</evidence>
<dbReference type="AlphaFoldDB" id="A0A813KRV7"/>
<evidence type="ECO:0008006" key="5">
    <source>
        <dbReference type="Google" id="ProtNLM"/>
    </source>
</evidence>
<evidence type="ECO:0000313" key="4">
    <source>
        <dbReference type="Proteomes" id="UP000626109"/>
    </source>
</evidence>
<sequence>MLPVWLSDIRGALLAFLVTELLAFFRCFGLSESPVLRCGLALSCLAGLCCSISFYLHTCRAVFNRKPTLSFKAFWHHFMVTRPLEVVWRFLTAPFRVQPDFHILGETRTGTTSMAAHLRGLGCIGPFSPWIIPLASDKESFYFVGHYWGLVHPGAYRMCFPLKPTMWLYELWYGERPPVFDACASHLNAPWAAPLIRAASPEAALLVMLRPPAEQNASWWRLEQGAHAWARGMGLEGDFLREGYPPRSFQDALRLSQSEPVAELYRTGELAAAKVLGASSTSIHGIRGLIAALRAPCLSELLLPFPGGQLCAFEHMGRYARNVARYAKLFGKERMVFAETQAELGKPGGAALISARLSALVPRLRRWQDRPISRSPDGRSLSAGGQSSDNGKTALRLNESQTLPPELEPTQEVLTQLRQHYRAANLELFEFLGRDLGWNDESK</sequence>
<evidence type="ECO:0000256" key="2">
    <source>
        <dbReference type="SAM" id="MobiDB-lite"/>
    </source>
</evidence>
<protein>
    <recommendedName>
        <fullName evidence="5">Sulfotransferase</fullName>
    </recommendedName>
</protein>
<organism evidence="3 4">
    <name type="scientific">Polarella glacialis</name>
    <name type="common">Dinoflagellate</name>
    <dbReference type="NCBI Taxonomy" id="89957"/>
    <lineage>
        <taxon>Eukaryota</taxon>
        <taxon>Sar</taxon>
        <taxon>Alveolata</taxon>
        <taxon>Dinophyceae</taxon>
        <taxon>Suessiales</taxon>
        <taxon>Suessiaceae</taxon>
        <taxon>Polarella</taxon>
    </lineage>
</organism>
<keyword evidence="1" id="KW-0808">Transferase</keyword>
<name>A0A813KRV7_POLGL</name>
<dbReference type="SUPFAM" id="SSF52540">
    <property type="entry name" value="P-loop containing nucleoside triphosphate hydrolases"/>
    <property type="match status" value="1"/>
</dbReference>
<dbReference type="GO" id="GO:0008146">
    <property type="term" value="F:sulfotransferase activity"/>
    <property type="evidence" value="ECO:0007669"/>
    <property type="project" value="InterPro"/>
</dbReference>
<evidence type="ECO:0000256" key="1">
    <source>
        <dbReference type="ARBA" id="ARBA00022679"/>
    </source>
</evidence>
<gene>
    <name evidence="3" type="ORF">PGLA2088_LOCUS36518</name>
</gene>
<dbReference type="InterPro" id="IPR037359">
    <property type="entry name" value="NST/OST"/>
</dbReference>
<feature type="region of interest" description="Disordered" evidence="2">
    <location>
        <begin position="370"/>
        <end position="392"/>
    </location>
</feature>
<comment type="caution">
    <text evidence="3">The sequence shown here is derived from an EMBL/GenBank/DDBJ whole genome shotgun (WGS) entry which is preliminary data.</text>
</comment>
<accession>A0A813KRV7</accession>
<dbReference type="Gene3D" id="3.40.50.300">
    <property type="entry name" value="P-loop containing nucleotide triphosphate hydrolases"/>
    <property type="match status" value="1"/>
</dbReference>
<dbReference type="Proteomes" id="UP000626109">
    <property type="component" value="Unassembled WGS sequence"/>
</dbReference>
<dbReference type="PANTHER" id="PTHR10605:SF56">
    <property type="entry name" value="BIFUNCTIONAL HEPARAN SULFATE N-DEACETYLASE_N-SULFOTRANSFERASE"/>
    <property type="match status" value="1"/>
</dbReference>
<proteinExistence type="predicted"/>
<dbReference type="PANTHER" id="PTHR10605">
    <property type="entry name" value="HEPARAN SULFATE SULFOTRANSFERASE"/>
    <property type="match status" value="1"/>
</dbReference>